<evidence type="ECO:0000256" key="1">
    <source>
        <dbReference type="ARBA" id="ARBA00004123"/>
    </source>
</evidence>
<dbReference type="InterPro" id="IPR001356">
    <property type="entry name" value="HD"/>
</dbReference>
<evidence type="ECO:0000313" key="10">
    <source>
        <dbReference type="RefSeq" id="XP_020743496.1"/>
    </source>
</evidence>
<accession>A0A6J0X3P1</accession>
<dbReference type="PANTHER" id="PTHR24329">
    <property type="entry name" value="HOMEOBOX PROTEIN ARISTALESS"/>
    <property type="match status" value="1"/>
</dbReference>
<dbReference type="InParanoid" id="A0A6J0X3P1"/>
<evidence type="ECO:0000256" key="4">
    <source>
        <dbReference type="ARBA" id="ARBA00023242"/>
    </source>
</evidence>
<name>A0A6J0X3P1_ODOVR</name>
<dbReference type="OrthoDB" id="6159439at2759"/>
<keyword evidence="2 5" id="KW-0238">DNA-binding</keyword>
<dbReference type="SMART" id="SM00389">
    <property type="entry name" value="HOX"/>
    <property type="match status" value="1"/>
</dbReference>
<protein>
    <submittedName>
        <fullName evidence="10">Homeobox protein ESX1</fullName>
    </submittedName>
</protein>
<dbReference type="Gene3D" id="1.10.10.60">
    <property type="entry name" value="Homeodomain-like"/>
    <property type="match status" value="1"/>
</dbReference>
<proteinExistence type="predicted"/>
<dbReference type="GO" id="GO:0005634">
    <property type="term" value="C:nucleus"/>
    <property type="evidence" value="ECO:0007669"/>
    <property type="project" value="UniProtKB-SubCell"/>
</dbReference>
<feature type="region of interest" description="Disordered" evidence="7">
    <location>
        <begin position="64"/>
        <end position="90"/>
    </location>
</feature>
<evidence type="ECO:0000259" key="8">
    <source>
        <dbReference type="PROSITE" id="PS50071"/>
    </source>
</evidence>
<evidence type="ECO:0000256" key="3">
    <source>
        <dbReference type="ARBA" id="ARBA00023155"/>
    </source>
</evidence>
<evidence type="ECO:0000313" key="9">
    <source>
        <dbReference type="Proteomes" id="UP001652640"/>
    </source>
</evidence>
<dbReference type="AlphaFoldDB" id="A0A6J0X3P1"/>
<reference evidence="9" key="1">
    <citation type="journal article" date="2022" name="J. Hered.">
        <title>A De Novo Chromosome-Level Genome Assembly of the White-Tailed Deer, Odocoileus Virginianus.</title>
        <authorList>
            <person name="London E.W."/>
            <person name="Roca A.L."/>
            <person name="Novakofski J.E."/>
            <person name="Mateus-Pinilla N.E."/>
        </authorList>
    </citation>
    <scope>NUCLEOTIDE SEQUENCE [LARGE SCALE GENOMIC DNA]</scope>
</reference>
<keyword evidence="4 5" id="KW-0539">Nucleus</keyword>
<dbReference type="FunFam" id="1.10.10.60:FF:000361">
    <property type="entry name" value="ESX homeobox 1"/>
    <property type="match status" value="1"/>
</dbReference>
<dbReference type="Pfam" id="PF00046">
    <property type="entry name" value="Homeodomain"/>
    <property type="match status" value="1"/>
</dbReference>
<keyword evidence="3 5" id="KW-0371">Homeobox</keyword>
<feature type="domain" description="Homeobox" evidence="8">
    <location>
        <begin position="106"/>
        <end position="166"/>
    </location>
</feature>
<dbReference type="InterPro" id="IPR050649">
    <property type="entry name" value="Paired_Homeobox_TFs"/>
</dbReference>
<dbReference type="CDD" id="cd00086">
    <property type="entry name" value="homeodomain"/>
    <property type="match status" value="1"/>
</dbReference>
<evidence type="ECO:0000256" key="6">
    <source>
        <dbReference type="RuleBase" id="RU000682"/>
    </source>
</evidence>
<evidence type="ECO:0000256" key="5">
    <source>
        <dbReference type="PROSITE-ProRule" id="PRU00108"/>
    </source>
</evidence>
<feature type="compositionally biased region" description="Acidic residues" evidence="7">
    <location>
        <begin position="65"/>
        <end position="83"/>
    </location>
</feature>
<gene>
    <name evidence="10" type="primary">ESX1</name>
</gene>
<dbReference type="Proteomes" id="UP001652640">
    <property type="component" value="Chromosome X"/>
</dbReference>
<keyword evidence="9" id="KW-1185">Reference proteome</keyword>
<dbReference type="PROSITE" id="PS50071">
    <property type="entry name" value="HOMEOBOX_2"/>
    <property type="match status" value="1"/>
</dbReference>
<dbReference type="RefSeq" id="XP_020743496.1">
    <property type="nucleotide sequence ID" value="XM_020887837.2"/>
</dbReference>
<dbReference type="InterPro" id="IPR009057">
    <property type="entry name" value="Homeodomain-like_sf"/>
</dbReference>
<dbReference type="SUPFAM" id="SSF46689">
    <property type="entry name" value="Homeodomain-like"/>
    <property type="match status" value="1"/>
</dbReference>
<feature type="DNA-binding region" description="Homeobox" evidence="5">
    <location>
        <begin position="108"/>
        <end position="167"/>
    </location>
</feature>
<dbReference type="GeneID" id="110133712"/>
<organism evidence="9 10">
    <name type="scientific">Odocoileus virginianus</name>
    <name type="common">White-tailed deer</name>
    <dbReference type="NCBI Taxonomy" id="9874"/>
    <lineage>
        <taxon>Eukaryota</taxon>
        <taxon>Metazoa</taxon>
        <taxon>Chordata</taxon>
        <taxon>Craniata</taxon>
        <taxon>Vertebrata</taxon>
        <taxon>Euteleostomi</taxon>
        <taxon>Mammalia</taxon>
        <taxon>Eutheria</taxon>
        <taxon>Laurasiatheria</taxon>
        <taxon>Artiodactyla</taxon>
        <taxon>Ruminantia</taxon>
        <taxon>Pecora</taxon>
        <taxon>Cervidae</taxon>
        <taxon>Odocoileinae</taxon>
        <taxon>Odocoileus</taxon>
    </lineage>
</organism>
<reference evidence="10" key="2">
    <citation type="submission" date="2025-08" db="UniProtKB">
        <authorList>
            <consortium name="RefSeq"/>
        </authorList>
    </citation>
    <scope>IDENTIFICATION</scope>
    <source>
        <tissue evidence="10">Tongue muscle</tissue>
    </source>
</reference>
<comment type="subcellular location">
    <subcellularLocation>
        <location evidence="1 5 6">Nucleus</location>
    </subcellularLocation>
</comment>
<dbReference type="GO" id="GO:0000981">
    <property type="term" value="F:DNA-binding transcription factor activity, RNA polymerase II-specific"/>
    <property type="evidence" value="ECO:0007669"/>
    <property type="project" value="InterPro"/>
</dbReference>
<dbReference type="PANTHER" id="PTHR24329:SF545">
    <property type="entry name" value="HOMEOBOX PROTEIN ESX1"/>
    <property type="match status" value="1"/>
</dbReference>
<evidence type="ECO:0000256" key="2">
    <source>
        <dbReference type="ARBA" id="ARBA00023125"/>
    </source>
</evidence>
<dbReference type="InterPro" id="IPR017970">
    <property type="entry name" value="Homeobox_CS"/>
</dbReference>
<dbReference type="GO" id="GO:0000977">
    <property type="term" value="F:RNA polymerase II transcription regulatory region sequence-specific DNA binding"/>
    <property type="evidence" value="ECO:0007669"/>
    <property type="project" value="TreeGrafter"/>
</dbReference>
<dbReference type="PROSITE" id="PS00027">
    <property type="entry name" value="HOMEOBOX_1"/>
    <property type="match status" value="1"/>
</dbReference>
<evidence type="ECO:0000256" key="7">
    <source>
        <dbReference type="SAM" id="MobiDB-lite"/>
    </source>
</evidence>
<dbReference type="KEGG" id="ovr:110133712"/>
<sequence>MDRSHFDIGFHNLGIDEDGELHDVEPTLISEGLTGVEDETLSSPEPGEAAAAAAANYFGEVDSNLLDDENSEGDENGEGDGGDFEPPLQQEEPAPLAIQGPQIAARKPRRCRTVFTQLQLLELERVFHHTQYPDVFAREEIARRLNLAERRVQVWFQNRRAKRRRYQRALMFRNLHPGPLGRPVGVIYHGPYHVVPVMEPAWRCIPAVPRPGLPPGVPPPPVIPAPLPPRPWGMPLPPPVPMPHFALAPIGVAWAPIINGHFIGPIF</sequence>